<name>A0A1G6Y2P1_9FLAO</name>
<evidence type="ECO:0000256" key="1">
    <source>
        <dbReference type="SAM" id="Phobius"/>
    </source>
</evidence>
<evidence type="ECO:0000313" key="2">
    <source>
        <dbReference type="EMBL" id="SDD84572.1"/>
    </source>
</evidence>
<evidence type="ECO:0000313" key="3">
    <source>
        <dbReference type="Proteomes" id="UP000198517"/>
    </source>
</evidence>
<dbReference type="OrthoDB" id="9807384at2"/>
<keyword evidence="1" id="KW-0472">Membrane</keyword>
<dbReference type="Proteomes" id="UP000198517">
    <property type="component" value="Unassembled WGS sequence"/>
</dbReference>
<evidence type="ECO:0008006" key="4">
    <source>
        <dbReference type="Google" id="ProtNLM"/>
    </source>
</evidence>
<dbReference type="STRING" id="1071918.SAMN05421544_1016"/>
<gene>
    <name evidence="2" type="ORF">SAMN05421544_1016</name>
</gene>
<keyword evidence="1" id="KW-1133">Transmembrane helix</keyword>
<dbReference type="EMBL" id="FNAS01000001">
    <property type="protein sequence ID" value="SDD84572.1"/>
    <property type="molecule type" value="Genomic_DNA"/>
</dbReference>
<sequence length="303" mass="34915">MKKSFVKLILSLYLLCLGTLSFGQILSSGLLKTKINIGEPNTLKITVSGLNDNEAISADKAKLLPYHFHIIKDKISRDKEQYTRVIDFTIYEEGTFNLPALDFKIGSQTQKTIPYTIEVGNSVKDGEKINDIMNNKQVDLGLRDYWQLYKLYVLIAIIIICFIILAYGFIKYGRKKSAEKKSPANQTIKALEKLKAKKYIEKEDYRSFYVELIDITRGFLTSQYHIPADVLLTDDLIDLMKKEDKISSENEKIVEEVFLRGDQVKFAKTIPDKSDAEKDYKDITGFVKRSYRDIEFDKLRNDV</sequence>
<protein>
    <recommendedName>
        <fullName evidence="4">Oxygen tolerance</fullName>
    </recommendedName>
</protein>
<keyword evidence="3" id="KW-1185">Reference proteome</keyword>
<accession>A0A1G6Y2P1</accession>
<reference evidence="2 3" key="1">
    <citation type="submission" date="2016-10" db="EMBL/GenBank/DDBJ databases">
        <authorList>
            <person name="de Groot N.N."/>
        </authorList>
    </citation>
    <scope>NUCLEOTIDE SEQUENCE [LARGE SCALE GENOMIC DNA]</scope>
    <source>
        <strain evidence="2 3">DSM 24015</strain>
    </source>
</reference>
<dbReference type="AlphaFoldDB" id="A0A1G6Y2P1"/>
<feature type="transmembrane region" description="Helical" evidence="1">
    <location>
        <begin position="151"/>
        <end position="170"/>
    </location>
</feature>
<keyword evidence="1" id="KW-0812">Transmembrane</keyword>
<proteinExistence type="predicted"/>
<organism evidence="2 3">
    <name type="scientific">Riemerella columbipharyngis</name>
    <dbReference type="NCBI Taxonomy" id="1071918"/>
    <lineage>
        <taxon>Bacteria</taxon>
        <taxon>Pseudomonadati</taxon>
        <taxon>Bacteroidota</taxon>
        <taxon>Flavobacteriia</taxon>
        <taxon>Flavobacteriales</taxon>
        <taxon>Weeksellaceae</taxon>
        <taxon>Riemerella</taxon>
    </lineage>
</organism>
<dbReference type="RefSeq" id="WP_092735729.1">
    <property type="nucleotide sequence ID" value="NZ_FNAS01000001.1"/>
</dbReference>